<dbReference type="SUPFAM" id="SSF48264">
    <property type="entry name" value="Cytochrome P450"/>
    <property type="match status" value="1"/>
</dbReference>
<dbReference type="Proteomes" id="UP000800200">
    <property type="component" value="Unassembled WGS sequence"/>
</dbReference>
<dbReference type="InterPro" id="IPR036396">
    <property type="entry name" value="Cyt_P450_sf"/>
</dbReference>
<keyword evidence="12" id="KW-1185">Reference proteome</keyword>
<evidence type="ECO:0000256" key="4">
    <source>
        <dbReference type="ARBA" id="ARBA00022559"/>
    </source>
</evidence>
<keyword evidence="10" id="KW-0349">Heme</keyword>
<dbReference type="CDD" id="cd09817">
    <property type="entry name" value="linoleate_diol_synthase_like"/>
    <property type="match status" value="1"/>
</dbReference>
<evidence type="ECO:0000256" key="2">
    <source>
        <dbReference type="ARBA" id="ARBA00011881"/>
    </source>
</evidence>
<dbReference type="GO" id="GO:0016705">
    <property type="term" value="F:oxidoreductase activity, acting on paired donors, with incorporation or reduction of molecular oxygen"/>
    <property type="evidence" value="ECO:0007669"/>
    <property type="project" value="InterPro"/>
</dbReference>
<dbReference type="InterPro" id="IPR034812">
    <property type="entry name" value="Ppo-like_N"/>
</dbReference>
<evidence type="ECO:0000256" key="5">
    <source>
        <dbReference type="ARBA" id="ARBA00022723"/>
    </source>
</evidence>
<dbReference type="InterPro" id="IPR037120">
    <property type="entry name" value="Haem_peroxidase_sf_animal"/>
</dbReference>
<keyword evidence="4" id="KW-0575">Peroxidase</keyword>
<dbReference type="Gene3D" id="1.10.640.10">
    <property type="entry name" value="Haem peroxidase domain superfamily, animal type"/>
    <property type="match status" value="1"/>
</dbReference>
<dbReference type="GO" id="GO:0006979">
    <property type="term" value="P:response to oxidative stress"/>
    <property type="evidence" value="ECO:0007669"/>
    <property type="project" value="InterPro"/>
</dbReference>
<dbReference type="InterPro" id="IPR001128">
    <property type="entry name" value="Cyt_P450"/>
</dbReference>
<evidence type="ECO:0000256" key="9">
    <source>
        <dbReference type="ARBA" id="ARBA00023235"/>
    </source>
</evidence>
<evidence type="ECO:0000256" key="8">
    <source>
        <dbReference type="ARBA" id="ARBA00023004"/>
    </source>
</evidence>
<dbReference type="InterPro" id="IPR019791">
    <property type="entry name" value="Haem_peroxidase_animal"/>
</dbReference>
<evidence type="ECO:0000256" key="10">
    <source>
        <dbReference type="PIRSR" id="PIRSR619791-2"/>
    </source>
</evidence>
<gene>
    <name evidence="11" type="ORF">K469DRAFT_676566</name>
</gene>
<evidence type="ECO:0000313" key="12">
    <source>
        <dbReference type="Proteomes" id="UP000800200"/>
    </source>
</evidence>
<dbReference type="GO" id="GO:0016853">
    <property type="term" value="F:isomerase activity"/>
    <property type="evidence" value="ECO:0007669"/>
    <property type="project" value="UniProtKB-KW"/>
</dbReference>
<evidence type="ECO:0000256" key="3">
    <source>
        <dbReference type="ARBA" id="ARBA00013239"/>
    </source>
</evidence>
<dbReference type="PROSITE" id="PS50292">
    <property type="entry name" value="PEROXIDASE_3"/>
    <property type="match status" value="1"/>
</dbReference>
<keyword evidence="5 10" id="KW-0479">Metal-binding</keyword>
<dbReference type="AlphaFoldDB" id="A0A6A6DEH2"/>
<reference evidence="11" key="1">
    <citation type="journal article" date="2020" name="Stud. Mycol.">
        <title>101 Dothideomycetes genomes: a test case for predicting lifestyles and emergence of pathogens.</title>
        <authorList>
            <person name="Haridas S."/>
            <person name="Albert R."/>
            <person name="Binder M."/>
            <person name="Bloem J."/>
            <person name="Labutti K."/>
            <person name="Salamov A."/>
            <person name="Andreopoulos B."/>
            <person name="Baker S."/>
            <person name="Barry K."/>
            <person name="Bills G."/>
            <person name="Bluhm B."/>
            <person name="Cannon C."/>
            <person name="Castanera R."/>
            <person name="Culley D."/>
            <person name="Daum C."/>
            <person name="Ezra D."/>
            <person name="Gonzalez J."/>
            <person name="Henrissat B."/>
            <person name="Kuo A."/>
            <person name="Liang C."/>
            <person name="Lipzen A."/>
            <person name="Lutzoni F."/>
            <person name="Magnuson J."/>
            <person name="Mondo S."/>
            <person name="Nolan M."/>
            <person name="Ohm R."/>
            <person name="Pangilinan J."/>
            <person name="Park H.-J."/>
            <person name="Ramirez L."/>
            <person name="Alfaro M."/>
            <person name="Sun H."/>
            <person name="Tritt A."/>
            <person name="Yoshinaga Y."/>
            <person name="Zwiers L.-H."/>
            <person name="Turgeon B."/>
            <person name="Goodwin S."/>
            <person name="Spatafora J."/>
            <person name="Crous P."/>
            <person name="Grigoriev I."/>
        </authorList>
    </citation>
    <scope>NUCLEOTIDE SEQUENCE</scope>
    <source>
        <strain evidence="11">CBS 207.26</strain>
    </source>
</reference>
<keyword evidence="6" id="KW-0223">Dioxygenase</keyword>
<dbReference type="GO" id="GO:0052878">
    <property type="term" value="F:linoleate 8R-lipoxygenase activity"/>
    <property type="evidence" value="ECO:0007669"/>
    <property type="project" value="UniProtKB-EC"/>
</dbReference>
<comment type="subunit">
    <text evidence="2">Homotetramer.</text>
</comment>
<dbReference type="InterPro" id="IPR050783">
    <property type="entry name" value="Oxylipin_biosynth_metab"/>
</dbReference>
<protein>
    <recommendedName>
        <fullName evidence="3">linoleate 8R-lipoxygenase</fullName>
        <ecNumber evidence="3">1.13.11.60</ecNumber>
    </recommendedName>
</protein>
<dbReference type="Pfam" id="PF00067">
    <property type="entry name" value="p450"/>
    <property type="match status" value="1"/>
</dbReference>
<accession>A0A6A6DEH2</accession>
<evidence type="ECO:0000256" key="6">
    <source>
        <dbReference type="ARBA" id="ARBA00022964"/>
    </source>
</evidence>
<dbReference type="PANTHER" id="PTHR11903:SF13">
    <property type="entry name" value="LINOLEATE 10R-LIPOXYGENASE"/>
    <property type="match status" value="1"/>
</dbReference>
<dbReference type="SUPFAM" id="SSF48113">
    <property type="entry name" value="Heme-dependent peroxidases"/>
    <property type="match status" value="1"/>
</dbReference>
<dbReference type="GO" id="GO:0005506">
    <property type="term" value="F:iron ion binding"/>
    <property type="evidence" value="ECO:0007669"/>
    <property type="project" value="InterPro"/>
</dbReference>
<evidence type="ECO:0000256" key="7">
    <source>
        <dbReference type="ARBA" id="ARBA00023002"/>
    </source>
</evidence>
<dbReference type="PANTHER" id="PTHR11903">
    <property type="entry name" value="PROSTAGLANDIN G/H SYNTHASE"/>
    <property type="match status" value="1"/>
</dbReference>
<dbReference type="EC" id="1.13.11.60" evidence="3"/>
<dbReference type="GO" id="GO:0004497">
    <property type="term" value="F:monooxygenase activity"/>
    <property type="evidence" value="ECO:0007669"/>
    <property type="project" value="InterPro"/>
</dbReference>
<dbReference type="OrthoDB" id="823504at2759"/>
<evidence type="ECO:0000256" key="1">
    <source>
        <dbReference type="ARBA" id="ARBA00000699"/>
    </source>
</evidence>
<keyword evidence="9" id="KW-0413">Isomerase</keyword>
<dbReference type="InterPro" id="IPR017972">
    <property type="entry name" value="Cyt_P450_CS"/>
</dbReference>
<proteinExistence type="predicted"/>
<name>A0A6A6DEH2_9PEZI</name>
<organism evidence="11 12">
    <name type="scientific">Zopfia rhizophila CBS 207.26</name>
    <dbReference type="NCBI Taxonomy" id="1314779"/>
    <lineage>
        <taxon>Eukaryota</taxon>
        <taxon>Fungi</taxon>
        <taxon>Dikarya</taxon>
        <taxon>Ascomycota</taxon>
        <taxon>Pezizomycotina</taxon>
        <taxon>Dothideomycetes</taxon>
        <taxon>Dothideomycetes incertae sedis</taxon>
        <taxon>Zopfiaceae</taxon>
        <taxon>Zopfia</taxon>
    </lineage>
</organism>
<keyword evidence="8 10" id="KW-0408">Iron</keyword>
<comment type="catalytic activity">
    <reaction evidence="1">
        <text>(9Z,12Z)-octadecadienoate + O2 = (8R,9Z,12Z)-8-hydroperoxyoctadeca-9,12-dienoate</text>
        <dbReference type="Rhea" id="RHEA:25395"/>
        <dbReference type="ChEBI" id="CHEBI:15379"/>
        <dbReference type="ChEBI" id="CHEBI:30245"/>
        <dbReference type="ChEBI" id="CHEBI:58659"/>
        <dbReference type="EC" id="1.13.11.60"/>
    </reaction>
</comment>
<feature type="binding site" description="axial binding residue" evidence="10">
    <location>
        <position position="359"/>
    </location>
    <ligand>
        <name>heme b</name>
        <dbReference type="ChEBI" id="CHEBI:60344"/>
    </ligand>
    <ligandPart>
        <name>Fe</name>
        <dbReference type="ChEBI" id="CHEBI:18248"/>
    </ligandPart>
</feature>
<evidence type="ECO:0000313" key="11">
    <source>
        <dbReference type="EMBL" id="KAF2177884.1"/>
    </source>
</evidence>
<dbReference type="GO" id="GO:0020037">
    <property type="term" value="F:heme binding"/>
    <property type="evidence" value="ECO:0007669"/>
    <property type="project" value="InterPro"/>
</dbReference>
<sequence length="1086" mass="121742">MTDRYQAGEAYADDVALTTGLLEDLQAVGIGGVTKDVQTLMDVFKTKGKAIDDKEMTMEKLIAIAASLPNTSRARAKLTHTIIDTLWGNLQHPPLSYMGDNFMYRTPDGSYNNVLNPSLGAAGTPYAKTCRSAKKLQGVKPDPGLLFDLLMSREKGHFQENPAGLSSVLFYHATIIIHDIFRTSRKDHNISDVSSYLDLAPLYGSSFEDQMKVRTMERGLLKPDTFHEKRLLGQPPGVNVILVMYSRFHNYVAEMLLKINEEGRFSLAPYDDANEEEKIAALRKQDNDLFQTARLIVGGLYVNISLHDYLRGLTNTHHSKSDWTLDPRAEINKQFDGEGVPRGIGNQVSAEFNLLYRFHSVISLRDEKWLEKFFRGVFPNLEKPLEQITPVELWQGLARYEASIPQDPSKREFGGITRGHDGKFKDADLAEIMQKSIDDPAGLFGARMVPKALRVVEILGILQSRKWKLASLNEFRDFFGLKRHTTMEDINPDPEIANLLGKLYNHPDMVELYPGLFLEEGKPRMDPGCGGCPPYTVGRAIFSDAVTLVRSDRFYTLDYTPATLTNWGMQEVQQDYKTLGGSMFYKLIQRALPGWFPYNSLHVMQPMFTKKMNEIIARKTGTIHLYTLDDPSPPQRPIVVAKHSAACKVLNDQASFKVPWAKGLNELFPGKKEFSSFMLGADFAVNTAQRNLVEDTVYGFKELRKDLADFVANYGSECLKAETLNMAKDLDQVDIIRDVAIPVNTRMIADIFSLDLKTAENPDGSLSISQLYKALVDVRTWGFNNNDPAMAWNRRRWAQDSATLLSNSTDVVVNNISKDGRARRPLQSLTGSAQGRRNMTNERSLRWYGRHIVSKLLAAGKSPQEISEICWLTAVAGVGVVVGVFSDVLSFFLQPEHRRLWAEIQDFTAAQNPESDGAIREYVLEAQRLTSQQRDMRVCAKEATLDGIAFNKGDAAIILLGDAVRDPEAIPNPSEFTPGRPANAYMSFGFGPHECLGRELSVSYCTSLIKLVAGLKLLRPAPGEMGTLKQIMVGTERCYLNDNWSYLTFDPTTWKLHFSGYGKGVATEEPPFMATQEELDSALYRL</sequence>
<dbReference type="Gene3D" id="1.10.630.10">
    <property type="entry name" value="Cytochrome P450"/>
    <property type="match status" value="1"/>
</dbReference>
<dbReference type="PROSITE" id="PS00086">
    <property type="entry name" value="CYTOCHROME_P450"/>
    <property type="match status" value="1"/>
</dbReference>
<dbReference type="GO" id="GO:0006631">
    <property type="term" value="P:fatty acid metabolic process"/>
    <property type="evidence" value="ECO:0007669"/>
    <property type="project" value="UniProtKB-ARBA"/>
</dbReference>
<dbReference type="InterPro" id="IPR010255">
    <property type="entry name" value="Haem_peroxidase_sf"/>
</dbReference>
<dbReference type="Pfam" id="PF03098">
    <property type="entry name" value="An_peroxidase"/>
    <property type="match status" value="1"/>
</dbReference>
<dbReference type="CDD" id="cd20612">
    <property type="entry name" value="CYP_LDS-like_C"/>
    <property type="match status" value="1"/>
</dbReference>
<dbReference type="PRINTS" id="PR00457">
    <property type="entry name" value="ANPEROXIDASE"/>
</dbReference>
<keyword evidence="7" id="KW-0560">Oxidoreductase</keyword>
<dbReference type="EMBL" id="ML994681">
    <property type="protein sequence ID" value="KAF2177884.1"/>
    <property type="molecule type" value="Genomic_DNA"/>
</dbReference>
<dbReference type="GO" id="GO:0004601">
    <property type="term" value="F:peroxidase activity"/>
    <property type="evidence" value="ECO:0007669"/>
    <property type="project" value="UniProtKB-KW"/>
</dbReference>